<comment type="catalytic activity">
    <reaction evidence="1">
        <text>GDP-alpha-D-mannose + H2O = alpha-D-mannose 1-phosphate + GMP + 2 H(+)</text>
        <dbReference type="Rhea" id="RHEA:27978"/>
        <dbReference type="ChEBI" id="CHEBI:15377"/>
        <dbReference type="ChEBI" id="CHEBI:15378"/>
        <dbReference type="ChEBI" id="CHEBI:57527"/>
        <dbReference type="ChEBI" id="CHEBI:58115"/>
        <dbReference type="ChEBI" id="CHEBI:58409"/>
    </reaction>
</comment>
<dbReference type="EMBL" id="CP064795">
    <property type="protein sequence ID" value="QPG04676.1"/>
    <property type="molecule type" value="Genomic_DNA"/>
</dbReference>
<comment type="cofactor">
    <cofactor evidence="2">
        <name>Mg(2+)</name>
        <dbReference type="ChEBI" id="CHEBI:18420"/>
    </cofactor>
</comment>
<keyword evidence="10" id="KW-1185">Reference proteome</keyword>
<dbReference type="SUPFAM" id="SSF55811">
    <property type="entry name" value="Nudix"/>
    <property type="match status" value="1"/>
</dbReference>
<evidence type="ECO:0000256" key="7">
    <source>
        <dbReference type="ARBA" id="ARBA00032272"/>
    </source>
</evidence>
<evidence type="ECO:0000256" key="2">
    <source>
        <dbReference type="ARBA" id="ARBA00001946"/>
    </source>
</evidence>
<proteinExistence type="inferred from homology"/>
<keyword evidence="5 9" id="KW-0378">Hydrolase</keyword>
<evidence type="ECO:0000256" key="3">
    <source>
        <dbReference type="ARBA" id="ARBA00007275"/>
    </source>
</evidence>
<evidence type="ECO:0000256" key="5">
    <source>
        <dbReference type="ARBA" id="ARBA00022801"/>
    </source>
</evidence>
<evidence type="ECO:0000256" key="6">
    <source>
        <dbReference type="ARBA" id="ARBA00032162"/>
    </source>
</evidence>
<dbReference type="PANTHER" id="PTHR11839:SF18">
    <property type="entry name" value="NUDIX HYDROLASE DOMAIN-CONTAINING PROTEIN"/>
    <property type="match status" value="1"/>
</dbReference>
<evidence type="ECO:0000256" key="1">
    <source>
        <dbReference type="ARBA" id="ARBA00000847"/>
    </source>
</evidence>
<name>A0A7S9DVG0_9ALTE</name>
<comment type="similarity">
    <text evidence="3">Belongs to the Nudix hydrolase family. NudK subfamily.</text>
</comment>
<dbReference type="GO" id="GO:0019693">
    <property type="term" value="P:ribose phosphate metabolic process"/>
    <property type="evidence" value="ECO:0007669"/>
    <property type="project" value="TreeGrafter"/>
</dbReference>
<sequence>MSTNSAHAPEITTTDSEVVYQNKWIRVREDKIQRASGAEGIYSVVEKPDFAIVLPVDGDHIYMVEQYRYPVGVRQLEFPQGTWDDNPGVDPQTLAKGELREETGLEAKSWTYIGFQYLAPGLCNQGYHIYLAQEFTQGAQQLDAEEEGLTVHRLPVSLLIEKFKAGEITDASTCNAFGQARLQGLI</sequence>
<dbReference type="PANTHER" id="PTHR11839">
    <property type="entry name" value="UDP/ADP-SUGAR PYROPHOSPHATASE"/>
    <property type="match status" value="1"/>
</dbReference>
<dbReference type="InterPro" id="IPR000086">
    <property type="entry name" value="NUDIX_hydrolase_dom"/>
</dbReference>
<dbReference type="InterPro" id="IPR015797">
    <property type="entry name" value="NUDIX_hydrolase-like_dom_sf"/>
</dbReference>
<gene>
    <name evidence="9" type="ORF">IT774_10630</name>
</gene>
<dbReference type="CDD" id="cd24161">
    <property type="entry name" value="NUDIX_ADPRase_Ndx2"/>
    <property type="match status" value="1"/>
</dbReference>
<dbReference type="Proteomes" id="UP000595095">
    <property type="component" value="Chromosome"/>
</dbReference>
<evidence type="ECO:0000256" key="4">
    <source>
        <dbReference type="ARBA" id="ARBA00016377"/>
    </source>
</evidence>
<protein>
    <recommendedName>
        <fullName evidence="4">GDP-mannose pyrophosphatase</fullName>
    </recommendedName>
    <alternativeName>
        <fullName evidence="6">GDP-mannose hydrolase</fullName>
    </alternativeName>
    <alternativeName>
        <fullName evidence="7">GDPMK</fullName>
    </alternativeName>
</protein>
<evidence type="ECO:0000313" key="9">
    <source>
        <dbReference type="EMBL" id="QPG04676.1"/>
    </source>
</evidence>
<dbReference type="RefSeq" id="WP_195809769.1">
    <property type="nucleotide sequence ID" value="NZ_CP064795.1"/>
</dbReference>
<dbReference type="KEGG" id="smaa:IT774_10630"/>
<dbReference type="PROSITE" id="PS51462">
    <property type="entry name" value="NUDIX"/>
    <property type="match status" value="1"/>
</dbReference>
<dbReference type="GO" id="GO:0005829">
    <property type="term" value="C:cytosol"/>
    <property type="evidence" value="ECO:0007669"/>
    <property type="project" value="TreeGrafter"/>
</dbReference>
<accession>A0A7S9DVG0</accession>
<dbReference type="Gene3D" id="3.90.79.10">
    <property type="entry name" value="Nucleoside Triphosphate Pyrophosphohydrolase"/>
    <property type="match status" value="1"/>
</dbReference>
<evidence type="ECO:0000259" key="8">
    <source>
        <dbReference type="PROSITE" id="PS51462"/>
    </source>
</evidence>
<dbReference type="GO" id="GO:0006753">
    <property type="term" value="P:nucleoside phosphate metabolic process"/>
    <property type="evidence" value="ECO:0007669"/>
    <property type="project" value="TreeGrafter"/>
</dbReference>
<organism evidence="9 10">
    <name type="scientific">Salinimonas marina</name>
    <dbReference type="NCBI Taxonomy" id="2785918"/>
    <lineage>
        <taxon>Bacteria</taxon>
        <taxon>Pseudomonadati</taxon>
        <taxon>Pseudomonadota</taxon>
        <taxon>Gammaproteobacteria</taxon>
        <taxon>Alteromonadales</taxon>
        <taxon>Alteromonadaceae</taxon>
        <taxon>Alteromonas/Salinimonas group</taxon>
        <taxon>Salinimonas</taxon>
    </lineage>
</organism>
<feature type="domain" description="Nudix hydrolase" evidence="8">
    <location>
        <begin position="45"/>
        <end position="176"/>
    </location>
</feature>
<evidence type="ECO:0000313" key="10">
    <source>
        <dbReference type="Proteomes" id="UP000595095"/>
    </source>
</evidence>
<dbReference type="Pfam" id="PF00293">
    <property type="entry name" value="NUDIX"/>
    <property type="match status" value="1"/>
</dbReference>
<dbReference type="AlphaFoldDB" id="A0A7S9DVG0"/>
<dbReference type="GO" id="GO:0016787">
    <property type="term" value="F:hydrolase activity"/>
    <property type="evidence" value="ECO:0007669"/>
    <property type="project" value="UniProtKB-KW"/>
</dbReference>
<reference evidence="9 10" key="1">
    <citation type="submission" date="2020-11" db="EMBL/GenBank/DDBJ databases">
        <title>Complete genome sequence for Salinimonas sp. strain G2-b.</title>
        <authorList>
            <person name="Park S.-J."/>
        </authorList>
    </citation>
    <scope>NUCLEOTIDE SEQUENCE [LARGE SCALE GENOMIC DNA]</scope>
    <source>
        <strain evidence="9 10">G2-b</strain>
    </source>
</reference>